<reference evidence="3 4" key="1">
    <citation type="submission" date="2017-07" db="EMBL/GenBank/DDBJ databases">
        <title>Draft Genome Sequences of Select Purple Nonsulfur Bacteria.</title>
        <authorList>
            <person name="Lasarre B."/>
            <person name="Mckinlay J.B."/>
        </authorList>
    </citation>
    <scope>NUCLEOTIDE SEQUENCE [LARGE SCALE GENOMIC DNA]</scope>
    <source>
        <strain evidence="3 4">DSM 5909</strain>
    </source>
</reference>
<dbReference type="Proteomes" id="UP000249130">
    <property type="component" value="Unassembled WGS sequence"/>
</dbReference>
<dbReference type="PANTHER" id="PTHR36180:SF2">
    <property type="entry name" value="BRO FAMILY PROTEIN"/>
    <property type="match status" value="1"/>
</dbReference>
<sequence length="236" mass="25734">MVRPGCLCGIQNGATGTGPYFRSDVSIYDFTALIEGLETTHKVRVVTLDGAPWFVGGDVCAVLGLRPDWNTYRALHDDEHKSLSKRACSDHALFPGRAAWVHVLSEPGLFRLVMRSDKPIARPFQDWVVREVLPAIRKTGGYVLAGADPAAVEVGATEMMPLPATFTEALRQHAATLIRLAEEQEAHAKTEAERQAAVAAKALAKGESRFNRIELTDRRGRPGETGTLTVSTERST</sequence>
<dbReference type="EMBL" id="NPEX01000033">
    <property type="protein sequence ID" value="RAI44796.1"/>
    <property type="molecule type" value="Genomic_DNA"/>
</dbReference>
<proteinExistence type="predicted"/>
<name>A0A327L2T6_9BRAD</name>
<comment type="caution">
    <text evidence="3">The sequence shown here is derived from an EMBL/GenBank/DDBJ whole genome shotgun (WGS) entry which is preliminary data.</text>
</comment>
<dbReference type="PANTHER" id="PTHR36180">
    <property type="entry name" value="DNA-BINDING PROTEIN-RELATED-RELATED"/>
    <property type="match status" value="1"/>
</dbReference>
<feature type="compositionally biased region" description="Polar residues" evidence="1">
    <location>
        <begin position="226"/>
        <end position="236"/>
    </location>
</feature>
<dbReference type="OrthoDB" id="9808959at2"/>
<protein>
    <recommendedName>
        <fullName evidence="2">Bro-N domain-containing protein</fullName>
    </recommendedName>
</protein>
<feature type="compositionally biased region" description="Basic and acidic residues" evidence="1">
    <location>
        <begin position="211"/>
        <end position="222"/>
    </location>
</feature>
<dbReference type="AlphaFoldDB" id="A0A327L2T6"/>
<dbReference type="InterPro" id="IPR003497">
    <property type="entry name" value="BRO_N_domain"/>
</dbReference>
<feature type="domain" description="Bro-N" evidence="2">
    <location>
        <begin position="27"/>
        <end position="140"/>
    </location>
</feature>
<evidence type="ECO:0000259" key="2">
    <source>
        <dbReference type="PROSITE" id="PS51750"/>
    </source>
</evidence>
<accession>A0A327L2T6</accession>
<organism evidence="3 4">
    <name type="scientific">Rhodoplanes roseus</name>
    <dbReference type="NCBI Taxonomy" id="29409"/>
    <lineage>
        <taxon>Bacteria</taxon>
        <taxon>Pseudomonadati</taxon>
        <taxon>Pseudomonadota</taxon>
        <taxon>Alphaproteobacteria</taxon>
        <taxon>Hyphomicrobiales</taxon>
        <taxon>Nitrobacteraceae</taxon>
        <taxon>Rhodoplanes</taxon>
    </lineage>
</organism>
<evidence type="ECO:0000313" key="4">
    <source>
        <dbReference type="Proteomes" id="UP000249130"/>
    </source>
</evidence>
<evidence type="ECO:0000256" key="1">
    <source>
        <dbReference type="SAM" id="MobiDB-lite"/>
    </source>
</evidence>
<dbReference type="SMART" id="SM01040">
    <property type="entry name" value="Bro-N"/>
    <property type="match status" value="1"/>
</dbReference>
<dbReference type="PROSITE" id="PS51750">
    <property type="entry name" value="BRO_N"/>
    <property type="match status" value="1"/>
</dbReference>
<feature type="region of interest" description="Disordered" evidence="1">
    <location>
        <begin position="211"/>
        <end position="236"/>
    </location>
</feature>
<keyword evidence="4" id="KW-1185">Reference proteome</keyword>
<dbReference type="Pfam" id="PF02498">
    <property type="entry name" value="Bro-N"/>
    <property type="match status" value="1"/>
</dbReference>
<gene>
    <name evidence="3" type="ORF">CH341_07155</name>
</gene>
<evidence type="ECO:0000313" key="3">
    <source>
        <dbReference type="EMBL" id="RAI44796.1"/>
    </source>
</evidence>